<accession>A0A840SB99</accession>
<sequence length="186" mass="21083">MERKSVIEQRETSEDVVFHYKKGSFREKESEEVRNLATGKTAISSGFFKSLVATKGNRFMFIALVIMFALSGIIWFFNSSPETDVLEKFTVTVSAFSYEDKVFAKVEFRPSRNGKVTEDQKFSIHYDAVNVDDALQNSGDCEFVYTAGGEGSQYATFWLMDYDIKKVLCTVSDGERKTNVSCTVVR</sequence>
<feature type="transmembrane region" description="Helical" evidence="1">
    <location>
        <begin position="59"/>
        <end position="77"/>
    </location>
</feature>
<proteinExistence type="predicted"/>
<dbReference type="RefSeq" id="WP_184651537.1">
    <property type="nucleotide sequence ID" value="NZ_JACHFR010000001.1"/>
</dbReference>
<reference evidence="3 5" key="1">
    <citation type="submission" date="2018-08" db="EMBL/GenBank/DDBJ databases">
        <title>The first complete genome of Treponema rectale (CHPAT), a commensal spirochete of the bovine rectum.</title>
        <authorList>
            <person name="Staton G.J."/>
            <person name="Clegg S.R."/>
            <person name="Carter S.D."/>
            <person name="Radford A.D."/>
            <person name="Darby A."/>
            <person name="Hall N."/>
            <person name="Birtles R.J."/>
            <person name="Evans N.J."/>
        </authorList>
    </citation>
    <scope>NUCLEOTIDE SEQUENCE [LARGE SCALE GENOMIC DNA]</scope>
    <source>
        <strain evidence="3 5">CHPA</strain>
    </source>
</reference>
<keyword evidence="1" id="KW-0812">Transmembrane</keyword>
<name>A0A840SB99_9SPIR</name>
<evidence type="ECO:0000313" key="3">
    <source>
        <dbReference type="EMBL" id="QOS40184.1"/>
    </source>
</evidence>
<dbReference type="AlphaFoldDB" id="A0A840SB99"/>
<dbReference type="Proteomes" id="UP000593591">
    <property type="component" value="Chromosome"/>
</dbReference>
<evidence type="ECO:0000313" key="2">
    <source>
        <dbReference type="EMBL" id="MBB5218104.1"/>
    </source>
</evidence>
<evidence type="ECO:0000256" key="1">
    <source>
        <dbReference type="SAM" id="Phobius"/>
    </source>
</evidence>
<gene>
    <name evidence="3" type="ORF">DYE49_06850</name>
    <name evidence="2" type="ORF">HNP77_000448</name>
</gene>
<keyword evidence="1" id="KW-1133">Transmembrane helix</keyword>
<reference evidence="2 4" key="2">
    <citation type="submission" date="2020-08" db="EMBL/GenBank/DDBJ databases">
        <title>Genomic Encyclopedia of Type Strains, Phase IV (KMG-IV): sequencing the most valuable type-strain genomes for metagenomic binning, comparative biology and taxonomic classification.</title>
        <authorList>
            <person name="Goeker M."/>
        </authorList>
    </citation>
    <scope>NUCLEOTIDE SEQUENCE [LARGE SCALE GENOMIC DNA]</scope>
    <source>
        <strain evidence="2 4">DSM 103679</strain>
    </source>
</reference>
<organism evidence="2 4">
    <name type="scientific">Treponema rectale</name>
    <dbReference type="NCBI Taxonomy" id="744512"/>
    <lineage>
        <taxon>Bacteria</taxon>
        <taxon>Pseudomonadati</taxon>
        <taxon>Spirochaetota</taxon>
        <taxon>Spirochaetia</taxon>
        <taxon>Spirochaetales</taxon>
        <taxon>Treponemataceae</taxon>
        <taxon>Treponema</taxon>
    </lineage>
</organism>
<keyword evidence="1" id="KW-0472">Membrane</keyword>
<evidence type="ECO:0000313" key="5">
    <source>
        <dbReference type="Proteomes" id="UP000593591"/>
    </source>
</evidence>
<keyword evidence="4" id="KW-1185">Reference proteome</keyword>
<dbReference type="Proteomes" id="UP000578697">
    <property type="component" value="Unassembled WGS sequence"/>
</dbReference>
<dbReference type="KEGG" id="trc:DYE49_06850"/>
<evidence type="ECO:0000313" key="4">
    <source>
        <dbReference type="Proteomes" id="UP000578697"/>
    </source>
</evidence>
<protein>
    <submittedName>
        <fullName evidence="2">Uncharacterized protein</fullName>
    </submittedName>
</protein>
<dbReference type="EMBL" id="CP031517">
    <property type="protein sequence ID" value="QOS40184.1"/>
    <property type="molecule type" value="Genomic_DNA"/>
</dbReference>
<dbReference type="EMBL" id="JACHFR010000001">
    <property type="protein sequence ID" value="MBB5218104.1"/>
    <property type="molecule type" value="Genomic_DNA"/>
</dbReference>